<name>A0A9Q1FCG9_SYNKA</name>
<dbReference type="InterPro" id="IPR027417">
    <property type="entry name" value="P-loop_NTPase"/>
</dbReference>
<feature type="region of interest" description="Disordered" evidence="4">
    <location>
        <begin position="132"/>
        <end position="162"/>
    </location>
</feature>
<dbReference type="Proteomes" id="UP001152622">
    <property type="component" value="Chromosome 6"/>
</dbReference>
<dbReference type="AlphaFoldDB" id="A0A9Q1FCG9"/>
<evidence type="ECO:0008006" key="7">
    <source>
        <dbReference type="Google" id="ProtNLM"/>
    </source>
</evidence>
<dbReference type="EMBL" id="JAINUF010000006">
    <property type="protein sequence ID" value="KAJ8355667.1"/>
    <property type="molecule type" value="Genomic_DNA"/>
</dbReference>
<dbReference type="Gene3D" id="3.40.50.300">
    <property type="entry name" value="P-loop containing nucleotide triphosphate hydrolases"/>
    <property type="match status" value="1"/>
</dbReference>
<feature type="region of interest" description="Disordered" evidence="4">
    <location>
        <begin position="64"/>
        <end position="90"/>
    </location>
</feature>
<keyword evidence="3" id="KW-0067">ATP-binding</keyword>
<organism evidence="5 6">
    <name type="scientific">Synaphobranchus kaupii</name>
    <name type="common">Kaup's arrowtooth eel</name>
    <dbReference type="NCBI Taxonomy" id="118154"/>
    <lineage>
        <taxon>Eukaryota</taxon>
        <taxon>Metazoa</taxon>
        <taxon>Chordata</taxon>
        <taxon>Craniata</taxon>
        <taxon>Vertebrata</taxon>
        <taxon>Euteleostomi</taxon>
        <taxon>Actinopterygii</taxon>
        <taxon>Neopterygii</taxon>
        <taxon>Teleostei</taxon>
        <taxon>Anguilliformes</taxon>
        <taxon>Synaphobranchidae</taxon>
        <taxon>Synaphobranchus</taxon>
    </lineage>
</organism>
<comment type="similarity">
    <text evidence="1">Belongs to the AFG1 ATPase family.</text>
</comment>
<dbReference type="GO" id="GO:0005524">
    <property type="term" value="F:ATP binding"/>
    <property type="evidence" value="ECO:0007669"/>
    <property type="project" value="UniProtKB-KW"/>
</dbReference>
<dbReference type="Pfam" id="PF03969">
    <property type="entry name" value="AFG1_ATPase"/>
    <property type="match status" value="1"/>
</dbReference>
<evidence type="ECO:0000313" key="5">
    <source>
        <dbReference type="EMBL" id="KAJ8355667.1"/>
    </source>
</evidence>
<evidence type="ECO:0000256" key="3">
    <source>
        <dbReference type="ARBA" id="ARBA00022840"/>
    </source>
</evidence>
<dbReference type="GO" id="GO:0016887">
    <property type="term" value="F:ATP hydrolysis activity"/>
    <property type="evidence" value="ECO:0007669"/>
    <property type="project" value="InterPro"/>
</dbReference>
<comment type="caution">
    <text evidence="5">The sequence shown here is derived from an EMBL/GenBank/DDBJ whole genome shotgun (WGS) entry which is preliminary data.</text>
</comment>
<evidence type="ECO:0000256" key="2">
    <source>
        <dbReference type="ARBA" id="ARBA00022741"/>
    </source>
</evidence>
<dbReference type="InterPro" id="IPR005654">
    <property type="entry name" value="ATPase_AFG1-like"/>
</dbReference>
<evidence type="ECO:0000256" key="1">
    <source>
        <dbReference type="ARBA" id="ARBA00010322"/>
    </source>
</evidence>
<dbReference type="SUPFAM" id="SSF52540">
    <property type="entry name" value="P-loop containing nucleoside triphosphate hydrolases"/>
    <property type="match status" value="1"/>
</dbReference>
<dbReference type="PANTHER" id="PTHR12169">
    <property type="entry name" value="ATPASE N2B"/>
    <property type="match status" value="1"/>
</dbReference>
<gene>
    <name evidence="5" type="ORF">SKAU_G00184610</name>
</gene>
<keyword evidence="2" id="KW-0547">Nucleotide-binding</keyword>
<accession>A0A9Q1FCG9</accession>
<dbReference type="NCBIfam" id="NF040713">
    <property type="entry name" value="ZapE"/>
    <property type="match status" value="1"/>
</dbReference>
<feature type="compositionally biased region" description="Polar residues" evidence="4">
    <location>
        <begin position="132"/>
        <end position="145"/>
    </location>
</feature>
<reference evidence="5" key="1">
    <citation type="journal article" date="2023" name="Science">
        <title>Genome structures resolve the early diversification of teleost fishes.</title>
        <authorList>
            <person name="Parey E."/>
            <person name="Louis A."/>
            <person name="Montfort J."/>
            <person name="Bouchez O."/>
            <person name="Roques C."/>
            <person name="Iampietro C."/>
            <person name="Lluch J."/>
            <person name="Castinel A."/>
            <person name="Donnadieu C."/>
            <person name="Desvignes T."/>
            <person name="Floi Bucao C."/>
            <person name="Jouanno E."/>
            <person name="Wen M."/>
            <person name="Mejri S."/>
            <person name="Dirks R."/>
            <person name="Jansen H."/>
            <person name="Henkel C."/>
            <person name="Chen W.J."/>
            <person name="Zahm M."/>
            <person name="Cabau C."/>
            <person name="Klopp C."/>
            <person name="Thompson A.W."/>
            <person name="Robinson-Rechavi M."/>
            <person name="Braasch I."/>
            <person name="Lecointre G."/>
            <person name="Bobe J."/>
            <person name="Postlethwait J.H."/>
            <person name="Berthelot C."/>
            <person name="Roest Crollius H."/>
            <person name="Guiguen Y."/>
        </authorList>
    </citation>
    <scope>NUCLEOTIDE SEQUENCE</scope>
    <source>
        <strain evidence="5">WJC10195</strain>
    </source>
</reference>
<protein>
    <recommendedName>
        <fullName evidence="7">Lactation elevated protein 1</fullName>
    </recommendedName>
</protein>
<feature type="compositionally biased region" description="Polar residues" evidence="4">
    <location>
        <begin position="64"/>
        <end position="87"/>
    </location>
</feature>
<proteinExistence type="inferred from homology"/>
<keyword evidence="6" id="KW-1185">Reference proteome</keyword>
<dbReference type="GO" id="GO:0005739">
    <property type="term" value="C:mitochondrion"/>
    <property type="evidence" value="ECO:0007669"/>
    <property type="project" value="TreeGrafter"/>
</dbReference>
<dbReference type="PANTHER" id="PTHR12169:SF6">
    <property type="entry name" value="AFG1-LIKE ATPASE"/>
    <property type="match status" value="1"/>
</dbReference>
<evidence type="ECO:0000256" key="4">
    <source>
        <dbReference type="SAM" id="MobiDB-lite"/>
    </source>
</evidence>
<sequence length="312" mass="35112">MHRRPRSAPAAALAVTGTTVNLRPALATRLRPAKATRHIRLFIKETILPQINLRYTTHCITRGYTANSENPRTTKTTGSQTNSSDTSFDGPLEHYNSLVCKGSLNEDAQQRDVVKQLDELQKSVAEYGNRLLSFQSKGTNPNDSQGPRPMGTGQKSGKTEDQLFSKRQSPKGFYIHGHVGTGKTMVMDLFYSHVKTARKKRVHFNGFMLDVHKRIHRLRQSQPRRTLGNMSKFYDPIAPVAQEIGDETCLLCFDEFQVTDVADAVILKRLFEILFLRGMVVVATSNRPPEDLYKNGLQRATFLPFIAVLKPI</sequence>
<dbReference type="OrthoDB" id="548867at2759"/>
<evidence type="ECO:0000313" key="6">
    <source>
        <dbReference type="Proteomes" id="UP001152622"/>
    </source>
</evidence>